<feature type="domain" description="Luciferase-like" evidence="3">
    <location>
        <begin position="14"/>
        <end position="313"/>
    </location>
</feature>
<dbReference type="SUPFAM" id="SSF51679">
    <property type="entry name" value="Bacterial luciferase-like"/>
    <property type="match status" value="1"/>
</dbReference>
<dbReference type="Pfam" id="PF00296">
    <property type="entry name" value="Bac_luciferase"/>
    <property type="match status" value="1"/>
</dbReference>
<dbReference type="InterPro" id="IPR011251">
    <property type="entry name" value="Luciferase-like_dom"/>
</dbReference>
<evidence type="ECO:0000313" key="5">
    <source>
        <dbReference type="Proteomes" id="UP000632740"/>
    </source>
</evidence>
<keyword evidence="1" id="KW-0560">Oxidoreductase</keyword>
<dbReference type="PANTHER" id="PTHR30137:SF8">
    <property type="entry name" value="BLR5498 PROTEIN"/>
    <property type="match status" value="1"/>
</dbReference>
<dbReference type="GO" id="GO:0004497">
    <property type="term" value="F:monooxygenase activity"/>
    <property type="evidence" value="ECO:0007669"/>
    <property type="project" value="UniProtKB-KW"/>
</dbReference>
<accession>A0A919P3Z8</accession>
<evidence type="ECO:0000256" key="1">
    <source>
        <dbReference type="ARBA" id="ARBA00023002"/>
    </source>
</evidence>
<proteinExistence type="predicted"/>
<keyword evidence="2 4" id="KW-0503">Monooxygenase</keyword>
<name>A0A919P3Z8_9CELL</name>
<dbReference type="Proteomes" id="UP000632740">
    <property type="component" value="Unassembled WGS sequence"/>
</dbReference>
<evidence type="ECO:0000259" key="3">
    <source>
        <dbReference type="Pfam" id="PF00296"/>
    </source>
</evidence>
<dbReference type="GO" id="GO:0005829">
    <property type="term" value="C:cytosol"/>
    <property type="evidence" value="ECO:0007669"/>
    <property type="project" value="TreeGrafter"/>
</dbReference>
<comment type="caution">
    <text evidence="4">The sequence shown here is derived from an EMBL/GenBank/DDBJ whole genome shotgun (WGS) entry which is preliminary data.</text>
</comment>
<dbReference type="AlphaFoldDB" id="A0A919P3Z8"/>
<reference evidence="4" key="1">
    <citation type="submission" date="2021-01" db="EMBL/GenBank/DDBJ databases">
        <title>Whole genome shotgun sequence of Cellulomonas chitinilytica NBRC 110799.</title>
        <authorList>
            <person name="Komaki H."/>
            <person name="Tamura T."/>
        </authorList>
    </citation>
    <scope>NUCLEOTIDE SEQUENCE</scope>
    <source>
        <strain evidence="4">NBRC 110799</strain>
    </source>
</reference>
<sequence>MVAIIGLDLIDAAQDASPAQISERLQEVVNNAVLFEELGFDGFSVGERHHAPFVSSSPPVVLSYIAARTSRIRLLTGVTLLSVLDPVRVAEDYATLDHLAGGRLELIIGKGNGPEQAELFGIGRTEAWDTLDANYRLLRRLWSGEPVTWDPPEGLPTIRRSPLRDVTVFPAPVQRRIRVWHGSATAERSVELAAEFGDPIFSANGFNPLEYYARLVRHYRGAWSARGRDPQDALVGAGHGFVYVAERSQDAVEAFRPVYESLTARLRGANTNLPGTVTDWDSYEDFLARGSWLIGSPQQVIDKVATYHEAFGHRVININGNRGGLEQQQWEASLRLFRSAVVPELDRFIPDPPTPERSAEVSAAVLV</sequence>
<protein>
    <submittedName>
        <fullName evidence="4">Luciferase-like monooxygenase</fullName>
    </submittedName>
</protein>
<gene>
    <name evidence="4" type="ORF">Cch01nite_24610</name>
</gene>
<dbReference type="PANTHER" id="PTHR30137">
    <property type="entry name" value="LUCIFERASE-LIKE MONOOXYGENASE"/>
    <property type="match status" value="1"/>
</dbReference>
<organism evidence="4 5">
    <name type="scientific">Cellulomonas chitinilytica</name>
    <dbReference type="NCBI Taxonomy" id="398759"/>
    <lineage>
        <taxon>Bacteria</taxon>
        <taxon>Bacillati</taxon>
        <taxon>Actinomycetota</taxon>
        <taxon>Actinomycetes</taxon>
        <taxon>Micrococcales</taxon>
        <taxon>Cellulomonadaceae</taxon>
        <taxon>Cellulomonas</taxon>
    </lineage>
</organism>
<dbReference type="GO" id="GO:0016705">
    <property type="term" value="F:oxidoreductase activity, acting on paired donors, with incorporation or reduction of molecular oxygen"/>
    <property type="evidence" value="ECO:0007669"/>
    <property type="project" value="InterPro"/>
</dbReference>
<keyword evidence="5" id="KW-1185">Reference proteome</keyword>
<dbReference type="RefSeq" id="WP_203754596.1">
    <property type="nucleotide sequence ID" value="NZ_BONK01000008.1"/>
</dbReference>
<dbReference type="Gene3D" id="3.20.20.30">
    <property type="entry name" value="Luciferase-like domain"/>
    <property type="match status" value="1"/>
</dbReference>
<dbReference type="EMBL" id="BONK01000008">
    <property type="protein sequence ID" value="GIG21737.1"/>
    <property type="molecule type" value="Genomic_DNA"/>
</dbReference>
<dbReference type="InterPro" id="IPR036661">
    <property type="entry name" value="Luciferase-like_sf"/>
</dbReference>
<dbReference type="InterPro" id="IPR050766">
    <property type="entry name" value="Bact_Lucif_Oxidored"/>
</dbReference>
<evidence type="ECO:0000256" key="2">
    <source>
        <dbReference type="ARBA" id="ARBA00023033"/>
    </source>
</evidence>
<evidence type="ECO:0000313" key="4">
    <source>
        <dbReference type="EMBL" id="GIG21737.1"/>
    </source>
</evidence>